<keyword evidence="3" id="KW-0472">Membrane</keyword>
<feature type="domain" description="DUF4352" evidence="4">
    <location>
        <begin position="173"/>
        <end position="252"/>
    </location>
</feature>
<feature type="region of interest" description="Disordered" evidence="2">
    <location>
        <begin position="1"/>
        <end position="65"/>
    </location>
</feature>
<gene>
    <name evidence="5" type="ORF">SAMN05443637_11068</name>
</gene>
<accession>A0A1M6UH20</accession>
<dbReference type="RefSeq" id="WP_073457575.1">
    <property type="nucleotide sequence ID" value="NZ_CALGVN010000001.1"/>
</dbReference>
<reference evidence="5 6" key="1">
    <citation type="submission" date="2016-11" db="EMBL/GenBank/DDBJ databases">
        <authorList>
            <person name="Jaros S."/>
            <person name="Januszkiewicz K."/>
            <person name="Wedrychowicz H."/>
        </authorList>
    </citation>
    <scope>NUCLEOTIDE SEQUENCE [LARGE SCALE GENOMIC DNA]</scope>
    <source>
        <strain evidence="5 6">DSM 43832</strain>
    </source>
</reference>
<dbReference type="EMBL" id="FRAP01000010">
    <property type="protein sequence ID" value="SHK68477.1"/>
    <property type="molecule type" value="Genomic_DNA"/>
</dbReference>
<feature type="region of interest" description="Disordered" evidence="2">
    <location>
        <begin position="93"/>
        <end position="141"/>
    </location>
</feature>
<keyword evidence="6" id="KW-1185">Reference proteome</keyword>
<proteinExistence type="predicted"/>
<keyword evidence="3" id="KW-1133">Transmembrane helix</keyword>
<name>A0A1M6UH20_PSETH</name>
<dbReference type="InterPro" id="IPR029050">
    <property type="entry name" value="Immunoprotect_excell_Ig-like"/>
</dbReference>
<dbReference type="Pfam" id="PF11611">
    <property type="entry name" value="DUF4352"/>
    <property type="match status" value="1"/>
</dbReference>
<dbReference type="OrthoDB" id="4424606at2"/>
<organism evidence="5 6">
    <name type="scientific">Pseudonocardia thermophila</name>
    <dbReference type="NCBI Taxonomy" id="1848"/>
    <lineage>
        <taxon>Bacteria</taxon>
        <taxon>Bacillati</taxon>
        <taxon>Actinomycetota</taxon>
        <taxon>Actinomycetes</taxon>
        <taxon>Pseudonocardiales</taxon>
        <taxon>Pseudonocardiaceae</taxon>
        <taxon>Pseudonocardia</taxon>
    </lineage>
</organism>
<keyword evidence="3" id="KW-0812">Transmembrane</keyword>
<feature type="compositionally biased region" description="Polar residues" evidence="2">
    <location>
        <begin position="106"/>
        <end position="125"/>
    </location>
</feature>
<protein>
    <recommendedName>
        <fullName evidence="4">DUF4352 domain-containing protein</fullName>
    </recommendedName>
</protein>
<sequence>MSEHDQTSGHPHHPTHSPYPQNYGPPQTPPPYGYGPQFPPPPNYPPTYHAQSPYPPPGRPPKRRSTTGKVVLRLVGGLVLLMLIAAAVNAGRGSENHSTAAGGGSTSQTLTDRGTTGPGTNTGSKPASADTGPDFPGKKPKDVAVAAGGTVAFDGLQVTSTELRRGSSTFGKTLCTTVTYVNGSNRTASYNTFDFEMQDAKGAIVNPTFFGGGDTIGSGDLAPGGTVSGDVCFEDKAASNGLYIVFYKSSFWRSDRAAFLNQR</sequence>
<evidence type="ECO:0000256" key="1">
    <source>
        <dbReference type="ARBA" id="ARBA00022729"/>
    </source>
</evidence>
<dbReference type="AlphaFoldDB" id="A0A1M6UH20"/>
<keyword evidence="1" id="KW-0732">Signal</keyword>
<dbReference type="Proteomes" id="UP000184363">
    <property type="component" value="Unassembled WGS sequence"/>
</dbReference>
<evidence type="ECO:0000313" key="6">
    <source>
        <dbReference type="Proteomes" id="UP000184363"/>
    </source>
</evidence>
<evidence type="ECO:0000256" key="3">
    <source>
        <dbReference type="SAM" id="Phobius"/>
    </source>
</evidence>
<evidence type="ECO:0000313" key="5">
    <source>
        <dbReference type="EMBL" id="SHK68477.1"/>
    </source>
</evidence>
<feature type="compositionally biased region" description="Low complexity" evidence="2">
    <location>
        <begin position="16"/>
        <end position="25"/>
    </location>
</feature>
<evidence type="ECO:0000259" key="4">
    <source>
        <dbReference type="Pfam" id="PF11611"/>
    </source>
</evidence>
<dbReference type="Gene3D" id="2.60.40.1240">
    <property type="match status" value="1"/>
</dbReference>
<feature type="compositionally biased region" description="Pro residues" evidence="2">
    <location>
        <begin position="26"/>
        <end position="45"/>
    </location>
</feature>
<evidence type="ECO:0000256" key="2">
    <source>
        <dbReference type="SAM" id="MobiDB-lite"/>
    </source>
</evidence>
<dbReference type="InterPro" id="IPR029051">
    <property type="entry name" value="DUF4352"/>
</dbReference>
<feature type="transmembrane region" description="Helical" evidence="3">
    <location>
        <begin position="70"/>
        <end position="88"/>
    </location>
</feature>